<keyword evidence="2" id="KW-1185">Reference proteome</keyword>
<dbReference type="RefSeq" id="WP_089381879.1">
    <property type="nucleotide sequence ID" value="NZ_FZNT01000006.1"/>
</dbReference>
<gene>
    <name evidence="1" type="ORF">SAMN06265371_106119</name>
</gene>
<reference evidence="1 2" key="1">
    <citation type="submission" date="2017-06" db="EMBL/GenBank/DDBJ databases">
        <authorList>
            <person name="Kim H.J."/>
            <person name="Triplett B.A."/>
        </authorList>
    </citation>
    <scope>NUCLEOTIDE SEQUENCE [LARGE SCALE GENOMIC DNA]</scope>
    <source>
        <strain evidence="1 2">DSM 29150</strain>
    </source>
</reference>
<sequence>MGSIKNLKKDINYVLGDIIEECYSWELSNPKADKKESEAIMDEAVNTFDSLIDLINTKDVENKKAHFKAIEAALEAKAVELIARVNKL</sequence>
<accession>A0A238XL91</accession>
<organism evidence="1 2">
    <name type="scientific">Lutibacter agarilyticus</name>
    <dbReference type="NCBI Taxonomy" id="1109740"/>
    <lineage>
        <taxon>Bacteria</taxon>
        <taxon>Pseudomonadati</taxon>
        <taxon>Bacteroidota</taxon>
        <taxon>Flavobacteriia</taxon>
        <taxon>Flavobacteriales</taxon>
        <taxon>Flavobacteriaceae</taxon>
        <taxon>Lutibacter</taxon>
    </lineage>
</organism>
<protein>
    <submittedName>
        <fullName evidence="1">Uncharacterized protein</fullName>
    </submittedName>
</protein>
<evidence type="ECO:0000313" key="2">
    <source>
        <dbReference type="Proteomes" id="UP000198384"/>
    </source>
</evidence>
<dbReference type="AlphaFoldDB" id="A0A238XL91"/>
<dbReference type="EMBL" id="FZNT01000006">
    <property type="protein sequence ID" value="SNR59233.1"/>
    <property type="molecule type" value="Genomic_DNA"/>
</dbReference>
<dbReference type="OrthoDB" id="1121857at2"/>
<name>A0A238XL91_9FLAO</name>
<evidence type="ECO:0000313" key="1">
    <source>
        <dbReference type="EMBL" id="SNR59233.1"/>
    </source>
</evidence>
<dbReference type="Proteomes" id="UP000198384">
    <property type="component" value="Unassembled WGS sequence"/>
</dbReference>
<proteinExistence type="predicted"/>